<evidence type="ECO:0000259" key="2">
    <source>
        <dbReference type="PROSITE" id="PS50003"/>
    </source>
</evidence>
<dbReference type="Gene3D" id="1.20.900.10">
    <property type="entry name" value="Dbl homology (DH) domain"/>
    <property type="match status" value="1"/>
</dbReference>
<feature type="compositionally biased region" description="Polar residues" evidence="1">
    <location>
        <begin position="107"/>
        <end position="117"/>
    </location>
</feature>
<dbReference type="GeneID" id="85226737"/>
<protein>
    <recommendedName>
        <fullName evidence="6">DH domain-containing protein</fullName>
    </recommendedName>
</protein>
<accession>A0AAF0EZR3</accession>
<dbReference type="PROSITE" id="PS50010">
    <property type="entry name" value="DH_2"/>
    <property type="match status" value="1"/>
</dbReference>
<feature type="compositionally biased region" description="Low complexity" evidence="1">
    <location>
        <begin position="90"/>
        <end position="104"/>
    </location>
</feature>
<feature type="compositionally biased region" description="Low complexity" evidence="1">
    <location>
        <begin position="806"/>
        <end position="820"/>
    </location>
</feature>
<dbReference type="SMART" id="SM00325">
    <property type="entry name" value="RhoGEF"/>
    <property type="match status" value="1"/>
</dbReference>
<evidence type="ECO:0008006" key="6">
    <source>
        <dbReference type="Google" id="ProtNLM"/>
    </source>
</evidence>
<name>A0AAF0EZR3_9BASI</name>
<evidence type="ECO:0000259" key="3">
    <source>
        <dbReference type="PROSITE" id="PS50010"/>
    </source>
</evidence>
<dbReference type="GO" id="GO:0005737">
    <property type="term" value="C:cytoplasm"/>
    <property type="evidence" value="ECO:0007669"/>
    <property type="project" value="TreeGrafter"/>
</dbReference>
<feature type="compositionally biased region" description="Low complexity" evidence="1">
    <location>
        <begin position="312"/>
        <end position="326"/>
    </location>
</feature>
<evidence type="ECO:0000256" key="1">
    <source>
        <dbReference type="SAM" id="MobiDB-lite"/>
    </source>
</evidence>
<feature type="region of interest" description="Disordered" evidence="1">
    <location>
        <begin position="787"/>
        <end position="854"/>
    </location>
</feature>
<proteinExistence type="predicted"/>
<feature type="region of interest" description="Disordered" evidence="1">
    <location>
        <begin position="40"/>
        <end position="161"/>
    </location>
</feature>
<feature type="compositionally biased region" description="Low complexity" evidence="1">
    <location>
        <begin position="754"/>
        <end position="766"/>
    </location>
</feature>
<dbReference type="PANTHER" id="PTHR45818">
    <property type="entry name" value="PROTEIN VAV"/>
    <property type="match status" value="1"/>
</dbReference>
<dbReference type="RefSeq" id="XP_060122998.1">
    <property type="nucleotide sequence ID" value="XM_060267015.1"/>
</dbReference>
<feature type="compositionally biased region" description="Low complexity" evidence="1">
    <location>
        <begin position="118"/>
        <end position="132"/>
    </location>
</feature>
<dbReference type="SMART" id="SM00233">
    <property type="entry name" value="PH"/>
    <property type="match status" value="1"/>
</dbReference>
<feature type="compositionally biased region" description="Polar residues" evidence="1">
    <location>
        <begin position="899"/>
        <end position="916"/>
    </location>
</feature>
<dbReference type="Gene3D" id="2.30.29.30">
    <property type="entry name" value="Pleckstrin-homology domain (PH domain)/Phosphotyrosine-binding domain (PTB)"/>
    <property type="match status" value="1"/>
</dbReference>
<feature type="domain" description="PH" evidence="2">
    <location>
        <begin position="417"/>
        <end position="523"/>
    </location>
</feature>
<dbReference type="InterPro" id="IPR011993">
    <property type="entry name" value="PH-like_dom_sf"/>
</dbReference>
<dbReference type="Pfam" id="PF00621">
    <property type="entry name" value="RhoGEF"/>
    <property type="match status" value="1"/>
</dbReference>
<feature type="compositionally biased region" description="Low complexity" evidence="1">
    <location>
        <begin position="917"/>
        <end position="930"/>
    </location>
</feature>
<dbReference type="AlphaFoldDB" id="A0AAF0EZR3"/>
<feature type="compositionally biased region" description="Polar residues" evidence="1">
    <location>
        <begin position="689"/>
        <end position="702"/>
    </location>
</feature>
<evidence type="ECO:0000313" key="5">
    <source>
        <dbReference type="Proteomes" id="UP001217754"/>
    </source>
</evidence>
<feature type="domain" description="DH" evidence="3">
    <location>
        <begin position="166"/>
        <end position="384"/>
    </location>
</feature>
<dbReference type="InterPro" id="IPR001849">
    <property type="entry name" value="PH_domain"/>
</dbReference>
<dbReference type="PANTHER" id="PTHR45818:SF3">
    <property type="entry name" value="PROTEIN VAV"/>
    <property type="match status" value="1"/>
</dbReference>
<dbReference type="SUPFAM" id="SSF50729">
    <property type="entry name" value="PH domain-like"/>
    <property type="match status" value="1"/>
</dbReference>
<feature type="compositionally biased region" description="Basic and acidic residues" evidence="1">
    <location>
        <begin position="140"/>
        <end position="152"/>
    </location>
</feature>
<gene>
    <name evidence="4" type="ORF">MJAP1_003086</name>
</gene>
<feature type="region of interest" description="Disordered" evidence="1">
    <location>
        <begin position="657"/>
        <end position="716"/>
    </location>
</feature>
<feature type="region of interest" description="Disordered" evidence="1">
    <location>
        <begin position="303"/>
        <end position="326"/>
    </location>
</feature>
<keyword evidence="5" id="KW-1185">Reference proteome</keyword>
<feature type="compositionally biased region" description="Polar residues" evidence="1">
    <location>
        <begin position="62"/>
        <end position="79"/>
    </location>
</feature>
<dbReference type="Proteomes" id="UP001217754">
    <property type="component" value="Chromosome 5"/>
</dbReference>
<sequence length="963" mass="105142">MAQSAQTPESLSFLQERLTEKPFSLQSTATVNDSWTMDGNLAAPRGVRPMDIYGDLTMDNAGPNSEPQLEATLISTLRDASSPEIDTDISRTSSTSTKGSSTESAPVWSSKSSSQYSEAPAEPAANEPGLAPSAEIATSAKEHSHAASAEEAKSEDEDKASRLQVKRLHSILELLDTERNYTEDLDMLVNVFFAQLRTLPYFMENGQRLRTVVRNADELMALHRDLTTRLTDIVERAMKADAPSDAADRAVVECANTITALAPRFVVYNEFCARQKESLAHIDAVEHRAGEWELFKQRTNEAAQRFMESSSEDASPASSTSPSPRAATQRRLLFRDFFIKPIQRVCLYPIILQTVQKNSPGVGQEELAQAIELMRNVGLDVDRASKRRESALLTEMIGARLEYTTAFSPSLLTSLGECKMSGNLDVLHHHSRLAPLANPLPIKYYGCFLFADFLLMVKVRRNHSYTARYWFPLADARLERTEPHESYLRHAFRLTVRGHHFEMIASTAKECHLWLSALEELLERGPAKMRRLNGADVPFPCNLISDGAAPEATEDPLRAFFAHRTLSPDSQAAGRGRATPATPHAEILLRHKSPPRRAAIDRGMLFSDACISARTSVDQDGMLSHTTLVSPSTLGSTVGSKFNLSRLSGSETLSLKLPSRAISEEPTVNAPPSMQSEDASPLESPMATAPSSPTLRSVSSFAFPSENGELGEGASRGFRRRMRDSFSRRSSVQLDFAELVAAQEQAQQAHALSRRSSLTGLSGRSSAIVSPSASQLHVNEVGQMSKVQAPPLTIDTSDAIKTPTPTTGAASLRASLSSTRSMRENAKAFFSPTTQRFPTSPEEDSASPAGTLKRSSSLNWSALRARNWSTASLKGLAPRRGSMDLDQDLGMPEPPRCSSRASLADTSCPTPSLSTHASSEAVSAPASRAPSPKRKFAMRFLQRNRISPMAPIDPQSSATCDQH</sequence>
<dbReference type="InterPro" id="IPR000219">
    <property type="entry name" value="DH_dom"/>
</dbReference>
<reference evidence="4" key="1">
    <citation type="submission" date="2023-03" db="EMBL/GenBank/DDBJ databases">
        <title>Mating type loci evolution in Malassezia.</title>
        <authorList>
            <person name="Coelho M.A."/>
        </authorList>
    </citation>
    <scope>NUCLEOTIDE SEQUENCE</scope>
    <source>
        <strain evidence="4">CBS 9431</strain>
    </source>
</reference>
<dbReference type="GO" id="GO:0005085">
    <property type="term" value="F:guanyl-nucleotide exchange factor activity"/>
    <property type="evidence" value="ECO:0007669"/>
    <property type="project" value="InterPro"/>
</dbReference>
<dbReference type="SUPFAM" id="SSF48065">
    <property type="entry name" value="DBL homology domain (DH-domain)"/>
    <property type="match status" value="1"/>
</dbReference>
<feature type="region of interest" description="Disordered" evidence="1">
    <location>
        <begin position="754"/>
        <end position="773"/>
    </location>
</feature>
<evidence type="ECO:0000313" key="4">
    <source>
        <dbReference type="EMBL" id="WFD40101.1"/>
    </source>
</evidence>
<organism evidence="4 5">
    <name type="scientific">Malassezia japonica</name>
    <dbReference type="NCBI Taxonomy" id="223818"/>
    <lineage>
        <taxon>Eukaryota</taxon>
        <taxon>Fungi</taxon>
        <taxon>Dikarya</taxon>
        <taxon>Basidiomycota</taxon>
        <taxon>Ustilaginomycotina</taxon>
        <taxon>Malasseziomycetes</taxon>
        <taxon>Malasseziales</taxon>
        <taxon>Malasseziaceae</taxon>
        <taxon>Malassezia</taxon>
    </lineage>
</organism>
<dbReference type="PROSITE" id="PS50003">
    <property type="entry name" value="PH_DOMAIN"/>
    <property type="match status" value="1"/>
</dbReference>
<dbReference type="InterPro" id="IPR035899">
    <property type="entry name" value="DBL_dom_sf"/>
</dbReference>
<feature type="compositionally biased region" description="Polar residues" evidence="1">
    <location>
        <begin position="954"/>
        <end position="963"/>
    </location>
</feature>
<dbReference type="EMBL" id="CP119962">
    <property type="protein sequence ID" value="WFD40101.1"/>
    <property type="molecule type" value="Genomic_DNA"/>
</dbReference>
<feature type="region of interest" description="Disordered" evidence="1">
    <location>
        <begin position="878"/>
        <end position="963"/>
    </location>
</feature>